<proteinExistence type="predicted"/>
<dbReference type="RefSeq" id="WP_179825439.1">
    <property type="nucleotide sequence ID" value="NZ_JACCFS010000001.1"/>
</dbReference>
<evidence type="ECO:0000313" key="1">
    <source>
        <dbReference type="EMBL" id="NYJ35926.1"/>
    </source>
</evidence>
<dbReference type="EMBL" id="JACCFS010000001">
    <property type="protein sequence ID" value="NYJ35926.1"/>
    <property type="molecule type" value="Genomic_DNA"/>
</dbReference>
<sequence length="473" mass="52592">MIASTPRGDEIRATVEARLQEVHRSGGTSETVRVELRDQPVNLLVITMPAADLYYNPESHRIRAQRDHEPARDAELRADPWSPASQAYMHDLLKAKSDNPDAPDPAFEKLKKDLAEFGQNDAGIITHSGILVDGNTRRAALQELTYPNMRVAVLPADASWTDIATVELDLQLRTNHRRAYSYINRLIAIREQVSSGRTVSEIVKAFRTTKESVHRDLWVYNFITDAIERSRTELSNGTLATLRLMDFEGHQESLGELYRHQKEMNSHEADILKESRLLAILMNTAKTKLRYIKDDFHEEYLAPRLDGRFAPPKGSSAESLGIPGLDLEPGLEIAEESSTAQEARAATDAVLKAKVKQAFSNSLSLEEAVETRDLLGTVKEALERGTAGAEAATRRSQRKVAAAERLTEATSLVQESTDQVAQARSQDLMHYEALDASLIELAKALKQLSRVASRGVERPGRGLAWLQDAVTDL</sequence>
<keyword evidence="2" id="KW-1185">Reference proteome</keyword>
<dbReference type="InterPro" id="IPR036086">
    <property type="entry name" value="ParB/Sulfiredoxin_sf"/>
</dbReference>
<gene>
    <name evidence="1" type="ORF">HNR10_003807</name>
</gene>
<dbReference type="Proteomes" id="UP000572051">
    <property type="component" value="Unassembled WGS sequence"/>
</dbReference>
<dbReference type="SUPFAM" id="SSF110849">
    <property type="entry name" value="ParB/Sulfiredoxin"/>
    <property type="match status" value="1"/>
</dbReference>
<name>A0A7Z0JB69_9ACTN</name>
<reference evidence="1 2" key="1">
    <citation type="submission" date="2020-07" db="EMBL/GenBank/DDBJ databases">
        <title>Sequencing the genomes of 1000 actinobacteria strains.</title>
        <authorList>
            <person name="Klenk H.-P."/>
        </authorList>
    </citation>
    <scope>NUCLEOTIDE SEQUENCE [LARGE SCALE GENOMIC DNA]</scope>
    <source>
        <strain evidence="1 2">DSM 44442</strain>
    </source>
</reference>
<dbReference type="AlphaFoldDB" id="A0A7Z0JB69"/>
<accession>A0A7Z0JB69</accession>
<comment type="caution">
    <text evidence="1">The sequence shown here is derived from an EMBL/GenBank/DDBJ whole genome shotgun (WGS) entry which is preliminary data.</text>
</comment>
<evidence type="ECO:0000313" key="2">
    <source>
        <dbReference type="Proteomes" id="UP000572051"/>
    </source>
</evidence>
<organism evidence="1 2">
    <name type="scientific">Nocardiopsis aegyptia</name>
    <dbReference type="NCBI Taxonomy" id="220378"/>
    <lineage>
        <taxon>Bacteria</taxon>
        <taxon>Bacillati</taxon>
        <taxon>Actinomycetota</taxon>
        <taxon>Actinomycetes</taxon>
        <taxon>Streptosporangiales</taxon>
        <taxon>Nocardiopsidaceae</taxon>
        <taxon>Nocardiopsis</taxon>
    </lineage>
</organism>
<protein>
    <submittedName>
        <fullName evidence="1">Uncharacterized protein</fullName>
    </submittedName>
</protein>